<accession>A0AAV9LQY7</accession>
<evidence type="ECO:0000313" key="1">
    <source>
        <dbReference type="EMBL" id="KAK4727828.1"/>
    </source>
</evidence>
<protein>
    <submittedName>
        <fullName evidence="1">Uncharacterized protein</fullName>
    </submittedName>
</protein>
<reference evidence="1 2" key="1">
    <citation type="submission" date="2023-10" db="EMBL/GenBank/DDBJ databases">
        <title>Genome-Wide Identification Analysis in wild type Solanum Pinnatisectum Reveals Some Genes Defensing Phytophthora Infestans.</title>
        <authorList>
            <person name="Sun C."/>
        </authorList>
    </citation>
    <scope>NUCLEOTIDE SEQUENCE [LARGE SCALE GENOMIC DNA]</scope>
    <source>
        <strain evidence="1">LQN</strain>
        <tissue evidence="1">Leaf</tissue>
    </source>
</reference>
<evidence type="ECO:0000313" key="2">
    <source>
        <dbReference type="Proteomes" id="UP001311915"/>
    </source>
</evidence>
<organism evidence="1 2">
    <name type="scientific">Solanum pinnatisectum</name>
    <name type="common">tansyleaf nightshade</name>
    <dbReference type="NCBI Taxonomy" id="50273"/>
    <lineage>
        <taxon>Eukaryota</taxon>
        <taxon>Viridiplantae</taxon>
        <taxon>Streptophyta</taxon>
        <taxon>Embryophyta</taxon>
        <taxon>Tracheophyta</taxon>
        <taxon>Spermatophyta</taxon>
        <taxon>Magnoliopsida</taxon>
        <taxon>eudicotyledons</taxon>
        <taxon>Gunneridae</taxon>
        <taxon>Pentapetalae</taxon>
        <taxon>asterids</taxon>
        <taxon>lamiids</taxon>
        <taxon>Solanales</taxon>
        <taxon>Solanaceae</taxon>
        <taxon>Solanoideae</taxon>
        <taxon>Solaneae</taxon>
        <taxon>Solanum</taxon>
    </lineage>
</organism>
<gene>
    <name evidence="1" type="ORF">R3W88_032745</name>
</gene>
<dbReference type="AlphaFoldDB" id="A0AAV9LQY7"/>
<sequence length="69" mass="8000">MNEIASVTEMSKTDHVCQEAKRTEFYKKIDIILLMLTYPATICDALQIRKMKKMASVTEFSKTTLIRQL</sequence>
<dbReference type="Proteomes" id="UP001311915">
    <property type="component" value="Unassembled WGS sequence"/>
</dbReference>
<proteinExistence type="predicted"/>
<keyword evidence="2" id="KW-1185">Reference proteome</keyword>
<comment type="caution">
    <text evidence="1">The sequence shown here is derived from an EMBL/GenBank/DDBJ whole genome shotgun (WGS) entry which is preliminary data.</text>
</comment>
<dbReference type="EMBL" id="JAWPEI010000005">
    <property type="protein sequence ID" value="KAK4727828.1"/>
    <property type="molecule type" value="Genomic_DNA"/>
</dbReference>
<name>A0AAV9LQY7_9SOLN</name>